<sequence>MVEKVTTKRFALIVDELVRTKHLTHMEAIIYYCEQNM</sequence>
<dbReference type="Gene3D" id="1.10.10.2850">
    <property type="entry name" value="Phage late-transcription coactivator-like"/>
    <property type="match status" value="1"/>
</dbReference>
<dbReference type="EMBL" id="UINC01051112">
    <property type="protein sequence ID" value="SVB64870.1"/>
    <property type="molecule type" value="Genomic_DNA"/>
</dbReference>
<feature type="non-terminal residue" evidence="1">
    <location>
        <position position="37"/>
    </location>
</feature>
<accession>A0A382FPB5</accession>
<proteinExistence type="predicted"/>
<dbReference type="InterPro" id="IPR031836">
    <property type="entry name" value="Trans_coact"/>
</dbReference>
<dbReference type="AlphaFoldDB" id="A0A382FPB5"/>
<protein>
    <submittedName>
        <fullName evidence="1">Uncharacterized protein</fullName>
    </submittedName>
</protein>
<dbReference type="Pfam" id="PF16805">
    <property type="entry name" value="Trans_coact"/>
    <property type="match status" value="1"/>
</dbReference>
<dbReference type="InterPro" id="IPR042071">
    <property type="entry name" value="Trans_coact_sf"/>
</dbReference>
<reference evidence="1" key="1">
    <citation type="submission" date="2018-05" db="EMBL/GenBank/DDBJ databases">
        <authorList>
            <person name="Lanie J.A."/>
            <person name="Ng W.-L."/>
            <person name="Kazmierczak K.M."/>
            <person name="Andrzejewski T.M."/>
            <person name="Davidsen T.M."/>
            <person name="Wayne K.J."/>
            <person name="Tettelin H."/>
            <person name="Glass J.I."/>
            <person name="Rusch D."/>
            <person name="Podicherti R."/>
            <person name="Tsui H.-C.T."/>
            <person name="Winkler M.E."/>
        </authorList>
    </citation>
    <scope>NUCLEOTIDE SEQUENCE</scope>
</reference>
<evidence type="ECO:0000313" key="1">
    <source>
        <dbReference type="EMBL" id="SVB64870.1"/>
    </source>
</evidence>
<gene>
    <name evidence="1" type="ORF">METZ01_LOCUS217724</name>
</gene>
<organism evidence="1">
    <name type="scientific">marine metagenome</name>
    <dbReference type="NCBI Taxonomy" id="408172"/>
    <lineage>
        <taxon>unclassified sequences</taxon>
        <taxon>metagenomes</taxon>
        <taxon>ecological metagenomes</taxon>
    </lineage>
</organism>
<name>A0A382FPB5_9ZZZZ</name>